<evidence type="ECO:0000313" key="4">
    <source>
        <dbReference type="Proteomes" id="UP000281553"/>
    </source>
</evidence>
<name>A0A3P6SH44_DIBLA</name>
<feature type="region of interest" description="Disordered" evidence="1">
    <location>
        <begin position="347"/>
        <end position="400"/>
    </location>
</feature>
<dbReference type="OrthoDB" id="6257676at2759"/>
<protein>
    <recommendedName>
        <fullName evidence="2">DUF5734 domain-containing protein</fullName>
    </recommendedName>
</protein>
<feature type="domain" description="DUF5734" evidence="2">
    <location>
        <begin position="33"/>
        <end position="120"/>
    </location>
</feature>
<sequence length="530" mass="58934">MPDVAERDIPLEYLHVGKVKKEAALDKALDKAVKSARNGKAAKKPIAIKALPTSAQFTSTGKKKPPIEQIDLAQVKKIQRSSLNGKVVVAAVSEDKKTSYRLVAMRFTSPEAFEKGLQALKPETLTAPSALPSPTRGGDSNRQQSPISNVKQQFRPVSRQMSPERSSKRHNDTTTGIGRKTPARARMASISSTTRSPLSLTHRGTSMGGYHRRPESTKSSRNDDYRKWPSAVNMGHTKTTYISTDFIFSPSGELPTEEMLPPVPRSYAITYVASHQTPAGYTPDSLLTSTPSAPPSLIEQQRVEQSPFGNTSTVSSYNNQYTNMQDVQHLQKKRQLPSDNNSFHRKLSVESRGSHNQSEDLSNRISGAEYNSKSWRQIPPDKAPRPRVPHANSINSSRTLSDGSLGTCRIIYPSKTSAKSIRRSRSHNRRPSVHRIELVDEEDIRESGAAKNYSCKSEGRRNRSSSRRRWIKQPISSSSCSACGSSIWQCRRRSGSFASDATSTDRFEYMEADCPRGIIKLYYRPSQSVH</sequence>
<feature type="region of interest" description="Disordered" evidence="1">
    <location>
        <begin position="126"/>
        <end position="228"/>
    </location>
</feature>
<keyword evidence="4" id="KW-1185">Reference proteome</keyword>
<evidence type="ECO:0000259" key="2">
    <source>
        <dbReference type="Pfam" id="PF19005"/>
    </source>
</evidence>
<dbReference type="AlphaFoldDB" id="A0A3P6SH44"/>
<dbReference type="InterPro" id="IPR043792">
    <property type="entry name" value="DUF5734"/>
</dbReference>
<evidence type="ECO:0000256" key="1">
    <source>
        <dbReference type="SAM" id="MobiDB-lite"/>
    </source>
</evidence>
<organism evidence="3 4">
    <name type="scientific">Dibothriocephalus latus</name>
    <name type="common">Fish tapeworm</name>
    <name type="synonym">Diphyllobothrium latum</name>
    <dbReference type="NCBI Taxonomy" id="60516"/>
    <lineage>
        <taxon>Eukaryota</taxon>
        <taxon>Metazoa</taxon>
        <taxon>Spiralia</taxon>
        <taxon>Lophotrochozoa</taxon>
        <taxon>Platyhelminthes</taxon>
        <taxon>Cestoda</taxon>
        <taxon>Eucestoda</taxon>
        <taxon>Diphyllobothriidea</taxon>
        <taxon>Diphyllobothriidae</taxon>
        <taxon>Dibothriocephalus</taxon>
    </lineage>
</organism>
<gene>
    <name evidence="3" type="ORF">DILT_LOCUS2560</name>
</gene>
<dbReference type="EMBL" id="UYRU01042280">
    <property type="protein sequence ID" value="VDK74136.1"/>
    <property type="molecule type" value="Genomic_DNA"/>
</dbReference>
<evidence type="ECO:0000313" key="3">
    <source>
        <dbReference type="EMBL" id="VDK74136.1"/>
    </source>
</evidence>
<feature type="region of interest" description="Disordered" evidence="1">
    <location>
        <begin position="450"/>
        <end position="469"/>
    </location>
</feature>
<dbReference type="Pfam" id="PF19005">
    <property type="entry name" value="DUF5734"/>
    <property type="match status" value="1"/>
</dbReference>
<feature type="compositionally biased region" description="Polar residues" evidence="1">
    <location>
        <begin position="138"/>
        <end position="152"/>
    </location>
</feature>
<feature type="compositionally biased region" description="Polar residues" evidence="1">
    <location>
        <begin position="363"/>
        <end position="375"/>
    </location>
</feature>
<proteinExistence type="predicted"/>
<feature type="compositionally biased region" description="Basic and acidic residues" evidence="1">
    <location>
        <begin position="212"/>
        <end position="227"/>
    </location>
</feature>
<reference evidence="3 4" key="1">
    <citation type="submission" date="2018-11" db="EMBL/GenBank/DDBJ databases">
        <authorList>
            <consortium name="Pathogen Informatics"/>
        </authorList>
    </citation>
    <scope>NUCLEOTIDE SEQUENCE [LARGE SCALE GENOMIC DNA]</scope>
</reference>
<accession>A0A3P6SH44</accession>
<feature type="compositionally biased region" description="Polar residues" evidence="1">
    <location>
        <begin position="189"/>
        <end position="204"/>
    </location>
</feature>
<feature type="compositionally biased region" description="Basic and acidic residues" evidence="1">
    <location>
        <begin position="347"/>
        <end position="362"/>
    </location>
</feature>
<dbReference type="Proteomes" id="UP000281553">
    <property type="component" value="Unassembled WGS sequence"/>
</dbReference>